<dbReference type="EMBL" id="RJKN01000007">
    <property type="protein sequence ID" value="ROP27315.1"/>
    <property type="molecule type" value="Genomic_DNA"/>
</dbReference>
<dbReference type="InParanoid" id="A0A3N1GAQ1"/>
<keyword evidence="3" id="KW-1185">Reference proteome</keyword>
<dbReference type="Proteomes" id="UP000276232">
    <property type="component" value="Unassembled WGS sequence"/>
</dbReference>
<evidence type="ECO:0000313" key="3">
    <source>
        <dbReference type="Proteomes" id="UP000276232"/>
    </source>
</evidence>
<dbReference type="RefSeq" id="WP_123380889.1">
    <property type="nucleotide sequence ID" value="NZ_RJKN01000007.1"/>
</dbReference>
<dbReference type="Pfam" id="PF14013">
    <property type="entry name" value="MT0933_antitox"/>
    <property type="match status" value="1"/>
</dbReference>
<dbReference type="OrthoDB" id="3579262at2"/>
<proteinExistence type="predicted"/>
<accession>A0A3N1GAQ1</accession>
<sequence>MALNIGRLVGQARRFASQNPDKVTSGLDRLGDVVDRRTGGKHASQIAKAKDAASKALGGSTGRRPEDGTDGPVGRRPHR</sequence>
<feature type="compositionally biased region" description="Basic and acidic residues" evidence="1">
    <location>
        <begin position="29"/>
        <end position="38"/>
    </location>
</feature>
<feature type="region of interest" description="Disordered" evidence="1">
    <location>
        <begin position="19"/>
        <end position="79"/>
    </location>
</feature>
<name>A0A3N1GAQ1_9ACTN</name>
<comment type="caution">
    <text evidence="2">The sequence shown here is derived from an EMBL/GenBank/DDBJ whole genome shotgun (WGS) entry which is preliminary data.</text>
</comment>
<gene>
    <name evidence="2" type="ORF">EDC03_2840</name>
</gene>
<reference evidence="2 3" key="1">
    <citation type="journal article" date="2015" name="Stand. Genomic Sci.">
        <title>Genomic Encyclopedia of Bacterial and Archaeal Type Strains, Phase III: the genomes of soil and plant-associated and newly described type strains.</title>
        <authorList>
            <person name="Whitman W.B."/>
            <person name="Woyke T."/>
            <person name="Klenk H.P."/>
            <person name="Zhou Y."/>
            <person name="Lilburn T.G."/>
            <person name="Beck B.J."/>
            <person name="De Vos P."/>
            <person name="Vandamme P."/>
            <person name="Eisen J.A."/>
            <person name="Garrity G."/>
            <person name="Hugenholtz P."/>
            <person name="Kyrpides N.C."/>
        </authorList>
    </citation>
    <scope>NUCLEOTIDE SEQUENCE [LARGE SCALE GENOMIC DNA]</scope>
    <source>
        <strain evidence="2 3">CECT 7306</strain>
    </source>
</reference>
<protein>
    <submittedName>
        <fullName evidence="2">Antitoxin protein of toxin-antitoxin system</fullName>
    </submittedName>
</protein>
<organism evidence="2 3">
    <name type="scientific">Pseudokineococcus lusitanus</name>
    <dbReference type="NCBI Taxonomy" id="763993"/>
    <lineage>
        <taxon>Bacteria</taxon>
        <taxon>Bacillati</taxon>
        <taxon>Actinomycetota</taxon>
        <taxon>Actinomycetes</taxon>
        <taxon>Kineosporiales</taxon>
        <taxon>Kineosporiaceae</taxon>
        <taxon>Pseudokineococcus</taxon>
    </lineage>
</organism>
<dbReference type="AlphaFoldDB" id="A0A3N1GAQ1"/>
<evidence type="ECO:0000256" key="1">
    <source>
        <dbReference type="SAM" id="MobiDB-lite"/>
    </source>
</evidence>
<evidence type="ECO:0000313" key="2">
    <source>
        <dbReference type="EMBL" id="ROP27315.1"/>
    </source>
</evidence>
<dbReference type="InterPro" id="IPR028037">
    <property type="entry name" value="Antitoxin_Rv0909/MT0933"/>
</dbReference>